<dbReference type="Proteomes" id="UP001157502">
    <property type="component" value="Chromosome 26"/>
</dbReference>
<accession>A0ACC2FKD7</accession>
<protein>
    <submittedName>
        <fullName evidence="1">Uncharacterized protein</fullName>
    </submittedName>
</protein>
<dbReference type="EMBL" id="CM055753">
    <property type="protein sequence ID" value="KAJ7991825.1"/>
    <property type="molecule type" value="Genomic_DNA"/>
</dbReference>
<name>A0ACC2FKD7_DALPE</name>
<reference evidence="1" key="1">
    <citation type="submission" date="2021-05" db="EMBL/GenBank/DDBJ databases">
        <authorList>
            <person name="Pan Q."/>
            <person name="Jouanno E."/>
            <person name="Zahm M."/>
            <person name="Klopp C."/>
            <person name="Cabau C."/>
            <person name="Louis A."/>
            <person name="Berthelot C."/>
            <person name="Parey E."/>
            <person name="Roest Crollius H."/>
            <person name="Montfort J."/>
            <person name="Robinson-Rechavi M."/>
            <person name="Bouchez O."/>
            <person name="Lampietro C."/>
            <person name="Lopez Roques C."/>
            <person name="Donnadieu C."/>
            <person name="Postlethwait J."/>
            <person name="Bobe J."/>
            <person name="Dillon D."/>
            <person name="Chandos A."/>
            <person name="von Hippel F."/>
            <person name="Guiguen Y."/>
        </authorList>
    </citation>
    <scope>NUCLEOTIDE SEQUENCE</scope>
    <source>
        <strain evidence="1">YG-Jan2019</strain>
    </source>
</reference>
<organism evidence="1 2">
    <name type="scientific">Dallia pectoralis</name>
    <name type="common">Alaska blackfish</name>
    <dbReference type="NCBI Taxonomy" id="75939"/>
    <lineage>
        <taxon>Eukaryota</taxon>
        <taxon>Metazoa</taxon>
        <taxon>Chordata</taxon>
        <taxon>Craniata</taxon>
        <taxon>Vertebrata</taxon>
        <taxon>Euteleostomi</taxon>
        <taxon>Actinopterygii</taxon>
        <taxon>Neopterygii</taxon>
        <taxon>Teleostei</taxon>
        <taxon>Protacanthopterygii</taxon>
        <taxon>Esociformes</taxon>
        <taxon>Umbridae</taxon>
        <taxon>Dallia</taxon>
    </lineage>
</organism>
<proteinExistence type="predicted"/>
<comment type="caution">
    <text evidence="1">The sequence shown here is derived from an EMBL/GenBank/DDBJ whole genome shotgun (WGS) entry which is preliminary data.</text>
</comment>
<sequence>MDEADCLVCDVAWDTFPGLARERKPGKPGGTGVVPGNQTSHRPHILLCVYLRAVEDDERREGREEGNGGGSSSRSSNRYSVERHKESISKVISTVTLLLASTFQSLFFQFLLGSSSSVPPRHRDKSKFVQVFSLRFIRNDHSLRVENDEACYSPPVPNAIEPSWDENK</sequence>
<evidence type="ECO:0000313" key="1">
    <source>
        <dbReference type="EMBL" id="KAJ7991825.1"/>
    </source>
</evidence>
<gene>
    <name evidence="1" type="ORF">DPEC_G00287880</name>
</gene>
<evidence type="ECO:0000313" key="2">
    <source>
        <dbReference type="Proteomes" id="UP001157502"/>
    </source>
</evidence>
<keyword evidence="2" id="KW-1185">Reference proteome</keyword>